<dbReference type="RefSeq" id="WP_079728324.1">
    <property type="nucleotide sequence ID" value="NZ_FUZP01000002.1"/>
</dbReference>
<feature type="domain" description="Amidase" evidence="2">
    <location>
        <begin position="25"/>
        <end position="454"/>
    </location>
</feature>
<dbReference type="GO" id="GO:0003824">
    <property type="term" value="F:catalytic activity"/>
    <property type="evidence" value="ECO:0007669"/>
    <property type="project" value="InterPro"/>
</dbReference>
<evidence type="ECO:0000313" key="4">
    <source>
        <dbReference type="Proteomes" id="UP000190857"/>
    </source>
</evidence>
<dbReference type="PANTHER" id="PTHR11895:SF7">
    <property type="entry name" value="GLUTAMYL-TRNA(GLN) AMIDOTRANSFERASE SUBUNIT A, MITOCHONDRIAL"/>
    <property type="match status" value="1"/>
</dbReference>
<dbReference type="Proteomes" id="UP000190857">
    <property type="component" value="Unassembled WGS sequence"/>
</dbReference>
<evidence type="ECO:0000259" key="2">
    <source>
        <dbReference type="Pfam" id="PF01425"/>
    </source>
</evidence>
<gene>
    <name evidence="3" type="ORF">SAMN06309945_2283</name>
</gene>
<dbReference type="Gene3D" id="3.90.1300.10">
    <property type="entry name" value="Amidase signature (AS) domain"/>
    <property type="match status" value="1"/>
</dbReference>
<dbReference type="InterPro" id="IPR000120">
    <property type="entry name" value="Amidase"/>
</dbReference>
<dbReference type="STRING" id="123320.SAMN06309945_2283"/>
<evidence type="ECO:0000313" key="3">
    <source>
        <dbReference type="EMBL" id="SKC63529.1"/>
    </source>
</evidence>
<dbReference type="SUPFAM" id="SSF75304">
    <property type="entry name" value="Amidase signature (AS) enzymes"/>
    <property type="match status" value="1"/>
</dbReference>
<dbReference type="PANTHER" id="PTHR11895">
    <property type="entry name" value="TRANSAMIDASE"/>
    <property type="match status" value="1"/>
</dbReference>
<evidence type="ECO:0000256" key="1">
    <source>
        <dbReference type="ARBA" id="ARBA00009199"/>
    </source>
</evidence>
<reference evidence="3 4" key="1">
    <citation type="submission" date="2017-02" db="EMBL/GenBank/DDBJ databases">
        <authorList>
            <person name="Peterson S.W."/>
        </authorList>
    </citation>
    <scope>NUCLEOTIDE SEQUENCE [LARGE SCALE GENOMIC DNA]</scope>
    <source>
        <strain evidence="3 4">VKM Ac-2059</strain>
    </source>
</reference>
<protein>
    <submittedName>
        <fullName evidence="3">Amidase</fullName>
    </submittedName>
</protein>
<dbReference type="AlphaFoldDB" id="A0A1T5KJ90"/>
<dbReference type="InterPro" id="IPR020556">
    <property type="entry name" value="Amidase_CS"/>
</dbReference>
<sequence>MYEIHDLGAVELWVSLQRGELGPVEVTRHFLERIEAIEPQIGAFLQVNADAALERARFVEKEVPQTSPLWGIPLADKDLVQRAGTVTTFGSKAFEGVVSQASDEIVRVLDDAGSISLGKTNTPEFGLFGYTENAIAEPTRNPYDLDTNAGGSSGGAAAAVAARLLPFAPASDGGGSIRIPAAATGLVGIKPSRGLVPSGSGIDSLAGLAVKGPIARSVRDAAMLLDAMIGRENGRIPHPFALRAPDDDDGDLLGVAIRGEGRFNIGVLTNTPWDDAYDIVVAPEARAAVAQAVELLATFGYGIEEVTLDHGNVYPDAFRTVWRVSAATLPVDGDRIGLLEPITQELLRAGRQIGARELSQVLSVLGRFERSVIRQFARFDAVLSPSLALTPRPNGWHDQTDPARNFEQQVLYAPHTSFVNASGLPAITLPVAVTADGQPMGVQLIGRPGGEAALISIGTQLERKLRWQNRMPALAASR</sequence>
<keyword evidence="4" id="KW-1185">Reference proteome</keyword>
<dbReference type="InterPro" id="IPR036928">
    <property type="entry name" value="AS_sf"/>
</dbReference>
<name>A0A1T5KJ90_9MICO</name>
<organism evidence="3 4">
    <name type="scientific">Okibacterium fritillariae</name>
    <dbReference type="NCBI Taxonomy" id="123320"/>
    <lineage>
        <taxon>Bacteria</taxon>
        <taxon>Bacillati</taxon>
        <taxon>Actinomycetota</taxon>
        <taxon>Actinomycetes</taxon>
        <taxon>Micrococcales</taxon>
        <taxon>Microbacteriaceae</taxon>
        <taxon>Okibacterium</taxon>
    </lineage>
</organism>
<dbReference type="PROSITE" id="PS00571">
    <property type="entry name" value="AMIDASES"/>
    <property type="match status" value="1"/>
</dbReference>
<dbReference type="Pfam" id="PF01425">
    <property type="entry name" value="Amidase"/>
    <property type="match status" value="1"/>
</dbReference>
<dbReference type="OrthoDB" id="5175573at2"/>
<dbReference type="InterPro" id="IPR023631">
    <property type="entry name" value="Amidase_dom"/>
</dbReference>
<proteinExistence type="inferred from homology"/>
<dbReference type="EMBL" id="FUZP01000002">
    <property type="protein sequence ID" value="SKC63529.1"/>
    <property type="molecule type" value="Genomic_DNA"/>
</dbReference>
<comment type="similarity">
    <text evidence="1">Belongs to the amidase family.</text>
</comment>
<accession>A0A1T5KJ90</accession>